<dbReference type="GO" id="GO:1900376">
    <property type="term" value="P:regulation of secondary metabolite biosynthetic process"/>
    <property type="evidence" value="ECO:0007669"/>
    <property type="project" value="TreeGrafter"/>
</dbReference>
<keyword evidence="6" id="KW-0804">Transcription</keyword>
<dbReference type="GO" id="GO:0045892">
    <property type="term" value="P:negative regulation of DNA-templated transcription"/>
    <property type="evidence" value="ECO:0007669"/>
    <property type="project" value="TreeGrafter"/>
</dbReference>
<sequence>MNTEAKQREVLQKHGLKATATRIRVLEVLMNSDIALSHNDITERLDDASPDKVTLYRTLNAFVSCGLAHKVATEDRNWLYALQMHDGGTSMQPDDHAHFICDECERIYCLPMDAEYLKPAVPSDRGFIIKSQEFRLHGTCPECN</sequence>
<evidence type="ECO:0000256" key="3">
    <source>
        <dbReference type="ARBA" id="ARBA00022833"/>
    </source>
</evidence>
<dbReference type="InterPro" id="IPR036390">
    <property type="entry name" value="WH_DNA-bd_sf"/>
</dbReference>
<keyword evidence="10" id="KW-1185">Reference proteome</keyword>
<feature type="binding site" evidence="7">
    <location>
        <position position="143"/>
    </location>
    <ligand>
        <name>Zn(2+)</name>
        <dbReference type="ChEBI" id="CHEBI:29105"/>
    </ligand>
</feature>
<evidence type="ECO:0000256" key="1">
    <source>
        <dbReference type="ARBA" id="ARBA00007957"/>
    </source>
</evidence>
<keyword evidence="8" id="KW-0408">Iron</keyword>
<feature type="binding site" evidence="7">
    <location>
        <position position="140"/>
    </location>
    <ligand>
        <name>Zn(2+)</name>
        <dbReference type="ChEBI" id="CHEBI:29105"/>
    </ligand>
</feature>
<dbReference type="EMBL" id="JAFIDN010000008">
    <property type="protein sequence ID" value="MBP3193149.1"/>
    <property type="molecule type" value="Genomic_DNA"/>
</dbReference>
<comment type="cofactor">
    <cofactor evidence="8">
        <name>Mn(2+)</name>
        <dbReference type="ChEBI" id="CHEBI:29035"/>
    </cofactor>
    <cofactor evidence="8">
        <name>Fe(2+)</name>
        <dbReference type="ChEBI" id="CHEBI:29033"/>
    </cofactor>
    <text evidence="8">Binds 1 Mn(2+) or Fe(2+) ion per subunit.</text>
</comment>
<dbReference type="Pfam" id="PF01475">
    <property type="entry name" value="FUR"/>
    <property type="match status" value="1"/>
</dbReference>
<protein>
    <submittedName>
        <fullName evidence="9">Transcriptional repressor</fullName>
    </submittedName>
</protein>
<organism evidence="9 10">
    <name type="scientific">Natronogracilivirga saccharolytica</name>
    <dbReference type="NCBI Taxonomy" id="2812953"/>
    <lineage>
        <taxon>Bacteria</taxon>
        <taxon>Pseudomonadati</taxon>
        <taxon>Balneolota</taxon>
        <taxon>Balneolia</taxon>
        <taxon>Balneolales</taxon>
        <taxon>Cyclonatronaceae</taxon>
        <taxon>Natronogracilivirga</taxon>
    </lineage>
</organism>
<keyword evidence="7" id="KW-0479">Metal-binding</keyword>
<dbReference type="Gene3D" id="1.10.10.10">
    <property type="entry name" value="Winged helix-like DNA-binding domain superfamily/Winged helix DNA-binding domain"/>
    <property type="match status" value="1"/>
</dbReference>
<dbReference type="InterPro" id="IPR002481">
    <property type="entry name" value="FUR"/>
</dbReference>
<evidence type="ECO:0000256" key="8">
    <source>
        <dbReference type="PIRSR" id="PIRSR602481-2"/>
    </source>
</evidence>
<comment type="cofactor">
    <cofactor evidence="7">
        <name>Zn(2+)</name>
        <dbReference type="ChEBI" id="CHEBI:29105"/>
    </cofactor>
    <text evidence="7">Binds 1 zinc ion per subunit.</text>
</comment>
<dbReference type="GO" id="GO:0008270">
    <property type="term" value="F:zinc ion binding"/>
    <property type="evidence" value="ECO:0007669"/>
    <property type="project" value="TreeGrafter"/>
</dbReference>
<comment type="caution">
    <text evidence="9">The sequence shown here is derived from an EMBL/GenBank/DDBJ whole genome shotgun (WGS) entry which is preliminary data.</text>
</comment>
<comment type="similarity">
    <text evidence="1">Belongs to the Fur family.</text>
</comment>
<dbReference type="RefSeq" id="WP_210512494.1">
    <property type="nucleotide sequence ID" value="NZ_JAFIDN010000008.1"/>
</dbReference>
<keyword evidence="5" id="KW-0238">DNA-binding</keyword>
<keyword evidence="4" id="KW-0805">Transcription regulation</keyword>
<feature type="binding site" evidence="7">
    <location>
        <position position="104"/>
    </location>
    <ligand>
        <name>Zn(2+)</name>
        <dbReference type="ChEBI" id="CHEBI:29105"/>
    </ligand>
</feature>
<evidence type="ECO:0000256" key="6">
    <source>
        <dbReference type="ARBA" id="ARBA00023163"/>
    </source>
</evidence>
<gene>
    <name evidence="9" type="ORF">NATSA_10780</name>
</gene>
<feature type="binding site" evidence="7">
    <location>
        <position position="101"/>
    </location>
    <ligand>
        <name>Zn(2+)</name>
        <dbReference type="ChEBI" id="CHEBI:29105"/>
    </ligand>
</feature>
<dbReference type="AlphaFoldDB" id="A0A8J7UXC1"/>
<dbReference type="PANTHER" id="PTHR33202">
    <property type="entry name" value="ZINC UPTAKE REGULATION PROTEIN"/>
    <property type="match status" value="1"/>
</dbReference>
<keyword evidence="2" id="KW-0678">Repressor</keyword>
<evidence type="ECO:0000313" key="9">
    <source>
        <dbReference type="EMBL" id="MBP3193149.1"/>
    </source>
</evidence>
<evidence type="ECO:0000256" key="4">
    <source>
        <dbReference type="ARBA" id="ARBA00023015"/>
    </source>
</evidence>
<reference evidence="9" key="1">
    <citation type="submission" date="2021-02" db="EMBL/GenBank/DDBJ databases">
        <title>Natronogracilivirga saccharolytica gen. nov. sp. nov. a new anaerobic, haloalkiliphilic carbohydrate-fermenting bacterium from soda lake and proposing of Cyclonatronumiaceae fam. nov. in the phylum Balneolaeota.</title>
        <authorList>
            <person name="Zhilina T.N."/>
            <person name="Sorokin D.Y."/>
            <person name="Zavarzina D.G."/>
            <person name="Toshchakov S.V."/>
            <person name="Kublanov I.V."/>
        </authorList>
    </citation>
    <scope>NUCLEOTIDE SEQUENCE</scope>
    <source>
        <strain evidence="9">Z-1702</strain>
    </source>
</reference>
<proteinExistence type="inferred from homology"/>
<evidence type="ECO:0000256" key="2">
    <source>
        <dbReference type="ARBA" id="ARBA00022491"/>
    </source>
</evidence>
<dbReference type="Proteomes" id="UP000673975">
    <property type="component" value="Unassembled WGS sequence"/>
</dbReference>
<name>A0A8J7UXC1_9BACT</name>
<dbReference type="SUPFAM" id="SSF46785">
    <property type="entry name" value="Winged helix' DNA-binding domain"/>
    <property type="match status" value="1"/>
</dbReference>
<accession>A0A8J7UXC1</accession>
<keyword evidence="3 7" id="KW-0862">Zinc</keyword>
<dbReference type="PANTHER" id="PTHR33202:SF7">
    <property type="entry name" value="FERRIC UPTAKE REGULATION PROTEIN"/>
    <property type="match status" value="1"/>
</dbReference>
<evidence type="ECO:0000256" key="7">
    <source>
        <dbReference type="PIRSR" id="PIRSR602481-1"/>
    </source>
</evidence>
<feature type="binding site" evidence="8">
    <location>
        <position position="115"/>
    </location>
    <ligand>
        <name>Fe cation</name>
        <dbReference type="ChEBI" id="CHEBI:24875"/>
    </ligand>
</feature>
<evidence type="ECO:0000313" key="10">
    <source>
        <dbReference type="Proteomes" id="UP000673975"/>
    </source>
</evidence>
<evidence type="ECO:0000256" key="5">
    <source>
        <dbReference type="ARBA" id="ARBA00023125"/>
    </source>
</evidence>
<dbReference type="InterPro" id="IPR043135">
    <property type="entry name" value="Fur_C"/>
</dbReference>
<dbReference type="GO" id="GO:0000976">
    <property type="term" value="F:transcription cis-regulatory region binding"/>
    <property type="evidence" value="ECO:0007669"/>
    <property type="project" value="TreeGrafter"/>
</dbReference>
<dbReference type="CDD" id="cd07153">
    <property type="entry name" value="Fur_like"/>
    <property type="match status" value="1"/>
</dbReference>
<dbReference type="GO" id="GO:0003700">
    <property type="term" value="F:DNA-binding transcription factor activity"/>
    <property type="evidence" value="ECO:0007669"/>
    <property type="project" value="InterPro"/>
</dbReference>
<dbReference type="InterPro" id="IPR036388">
    <property type="entry name" value="WH-like_DNA-bd_sf"/>
</dbReference>
<dbReference type="Gene3D" id="3.30.1490.190">
    <property type="match status" value="1"/>
</dbReference>